<keyword evidence="2" id="KW-0812">Transmembrane</keyword>
<proteinExistence type="predicted"/>
<sequence length="547" mass="60859">MSPARRPWWDQTTKSNPQNHGLHTSSISAVLSAIQPQRHMVRTAIVLGLVCAFLVSPLIVLAEIPATPVMTLYQFNGPIRVPYYQIGPSGPGAVAGYLSQGTSVVPCLVVRNGQALTDAKGTPYVGFEIIVNSAKAGPEATEKFKQAISRQNSLKVANHHCPPDVRHVLNIRHLYALTKAPYFDPPRTTSAKLQLDKQARMSELDLWVRKFHNSDECAGVGIGLLGRRERLARAWDDFISRESKAGDAQQLARAKHLDYSMRTAIYEGHLDRGCSAYGACERNVVVLSIRNRALGQCLKGRGCRFPGDFQGAASEPSQYNIWDAYLTQISGLTACYLRSDLATHEDYRRIQLMHQQSVGDAERILFGSDQDLSQVFPDNTLSDLKEMRHYYHPPAMQKCFPQKDRIEYMSGAVAENNGQFALIANTRIEVGQAVSKGYLFKEFRFDHTPEGDKLRVIDNYPGFIVDARKVSLKSGHRCTPYGVSPTCQFTKINRYRTIPSWLSAGKPLAITCRIKERGETCKEAAVSKTTRVGGNCDTEMMPVTHVP</sequence>
<name>A0ABZ0SKW1_9GAMM</name>
<gene>
    <name evidence="3" type="ORF">Thiowin_05106</name>
</gene>
<keyword evidence="2" id="KW-0472">Membrane</keyword>
<organism evidence="3 4">
    <name type="scientific">Thiorhodovibrio winogradskyi</name>
    <dbReference type="NCBI Taxonomy" id="77007"/>
    <lineage>
        <taxon>Bacteria</taxon>
        <taxon>Pseudomonadati</taxon>
        <taxon>Pseudomonadota</taxon>
        <taxon>Gammaproteobacteria</taxon>
        <taxon>Chromatiales</taxon>
        <taxon>Chromatiaceae</taxon>
        <taxon>Thiorhodovibrio</taxon>
    </lineage>
</organism>
<feature type="transmembrane region" description="Helical" evidence="2">
    <location>
        <begin position="44"/>
        <end position="62"/>
    </location>
</feature>
<keyword evidence="4" id="KW-1185">Reference proteome</keyword>
<evidence type="ECO:0000313" key="3">
    <source>
        <dbReference type="EMBL" id="WPL19951.1"/>
    </source>
</evidence>
<reference evidence="3 4" key="1">
    <citation type="journal article" date="2023" name="Microorganisms">
        <title>Thiorhodovibrio frisius and Trv. litoralis spp. nov., Two Novel Members from a Clade of Fastidious Purple Sulfur Bacteria That Exhibit Unique Red-Shifted Light-Harvesting Capabilities.</title>
        <authorList>
            <person name="Methner A."/>
            <person name="Kuzyk S.B."/>
            <person name="Petersen J."/>
            <person name="Bauer S."/>
            <person name="Brinkmann H."/>
            <person name="Sichau K."/>
            <person name="Wanner G."/>
            <person name="Wolf J."/>
            <person name="Neumann-Schaal M."/>
            <person name="Henke P."/>
            <person name="Tank M."/>
            <person name="Sproer C."/>
            <person name="Bunk B."/>
            <person name="Overmann J."/>
        </authorList>
    </citation>
    <scope>NUCLEOTIDE SEQUENCE [LARGE SCALE GENOMIC DNA]</scope>
    <source>
        <strain evidence="3 4">DSM 6702</strain>
    </source>
</reference>
<evidence type="ECO:0000256" key="1">
    <source>
        <dbReference type="SAM" id="MobiDB-lite"/>
    </source>
</evidence>
<protein>
    <submittedName>
        <fullName evidence="3">Uncharacterized protein</fullName>
    </submittedName>
</protein>
<feature type="region of interest" description="Disordered" evidence="1">
    <location>
        <begin position="1"/>
        <end position="21"/>
    </location>
</feature>
<dbReference type="Proteomes" id="UP001432180">
    <property type="component" value="Chromosome"/>
</dbReference>
<evidence type="ECO:0000313" key="4">
    <source>
        <dbReference type="Proteomes" id="UP001432180"/>
    </source>
</evidence>
<evidence type="ECO:0000256" key="2">
    <source>
        <dbReference type="SAM" id="Phobius"/>
    </source>
</evidence>
<dbReference type="EMBL" id="CP121472">
    <property type="protein sequence ID" value="WPL19951.1"/>
    <property type="molecule type" value="Genomic_DNA"/>
</dbReference>
<feature type="compositionally biased region" description="Polar residues" evidence="1">
    <location>
        <begin position="10"/>
        <end position="21"/>
    </location>
</feature>
<keyword evidence="2" id="KW-1133">Transmembrane helix</keyword>
<accession>A0ABZ0SKW1</accession>